<reference evidence="1 2" key="1">
    <citation type="submission" date="2024-06" db="EMBL/GenBank/DDBJ databases">
        <title>A chromosome-level genome assembly of beet webworm, Loxostege sticticalis.</title>
        <authorList>
            <person name="Zhang Y."/>
        </authorList>
    </citation>
    <scope>NUCLEOTIDE SEQUENCE [LARGE SCALE GENOMIC DNA]</scope>
    <source>
        <strain evidence="1">AQ026</strain>
        <tissue evidence="1">Whole body</tissue>
    </source>
</reference>
<gene>
    <name evidence="1" type="ORF">ABMA27_000059</name>
</gene>
<dbReference type="InterPro" id="IPR036397">
    <property type="entry name" value="RNaseH_sf"/>
</dbReference>
<dbReference type="EMBL" id="JBEUOH010000001">
    <property type="protein sequence ID" value="KAL0902112.1"/>
    <property type="molecule type" value="Genomic_DNA"/>
</dbReference>
<protein>
    <submittedName>
        <fullName evidence="1">Uncharacterized protein</fullName>
    </submittedName>
</protein>
<accession>A0ABR3IM33</accession>
<keyword evidence="2" id="KW-1185">Reference proteome</keyword>
<sequence>MENMKYKYFYDYEFYRGTSAAETARRINDVNGALGGYFRTDWTIIGTNKLNLQTRVDCYITLLNRHNNEGILNRIITCDEKWIHVWWTSAGFIHYSFGQTITADIYCQQLQTMKEELAANNRDCQL</sequence>
<dbReference type="Pfam" id="PF01359">
    <property type="entry name" value="Transposase_1"/>
    <property type="match status" value="1"/>
</dbReference>
<comment type="caution">
    <text evidence="1">The sequence shown here is derived from an EMBL/GenBank/DDBJ whole genome shotgun (WGS) entry which is preliminary data.</text>
</comment>
<dbReference type="Gene3D" id="3.30.420.10">
    <property type="entry name" value="Ribonuclease H-like superfamily/Ribonuclease H"/>
    <property type="match status" value="1"/>
</dbReference>
<organism evidence="1 2">
    <name type="scientific">Loxostege sticticalis</name>
    <name type="common">Beet webworm moth</name>
    <dbReference type="NCBI Taxonomy" id="481309"/>
    <lineage>
        <taxon>Eukaryota</taxon>
        <taxon>Metazoa</taxon>
        <taxon>Ecdysozoa</taxon>
        <taxon>Arthropoda</taxon>
        <taxon>Hexapoda</taxon>
        <taxon>Insecta</taxon>
        <taxon>Pterygota</taxon>
        <taxon>Neoptera</taxon>
        <taxon>Endopterygota</taxon>
        <taxon>Lepidoptera</taxon>
        <taxon>Glossata</taxon>
        <taxon>Ditrysia</taxon>
        <taxon>Pyraloidea</taxon>
        <taxon>Crambidae</taxon>
        <taxon>Pyraustinae</taxon>
        <taxon>Loxostege</taxon>
    </lineage>
</organism>
<dbReference type="Proteomes" id="UP001549920">
    <property type="component" value="Unassembled WGS sequence"/>
</dbReference>
<evidence type="ECO:0000313" key="2">
    <source>
        <dbReference type="Proteomes" id="UP001549920"/>
    </source>
</evidence>
<dbReference type="PANTHER" id="PTHR46060">
    <property type="entry name" value="MARINER MOS1 TRANSPOSASE-LIKE PROTEIN"/>
    <property type="match status" value="1"/>
</dbReference>
<name>A0ABR3IM33_LOXSC</name>
<evidence type="ECO:0000313" key="1">
    <source>
        <dbReference type="EMBL" id="KAL0902112.1"/>
    </source>
</evidence>
<proteinExistence type="predicted"/>
<dbReference type="PANTHER" id="PTHR46060:SF1">
    <property type="entry name" value="MARINER MOS1 TRANSPOSASE-LIKE PROTEIN"/>
    <property type="match status" value="1"/>
</dbReference>
<dbReference type="InterPro" id="IPR052709">
    <property type="entry name" value="Transposase-MT_Hybrid"/>
</dbReference>
<dbReference type="InterPro" id="IPR001888">
    <property type="entry name" value="Transposase_1"/>
</dbReference>